<reference evidence="9" key="1">
    <citation type="submission" date="2016-12" db="EMBL/GenBank/DDBJ databases">
        <authorList>
            <person name="Meng X."/>
        </authorList>
    </citation>
    <scope>NUCLEOTIDE SEQUENCE [LARGE SCALE GENOMIC DNA]</scope>
    <source>
        <strain evidence="9">DSM 20732</strain>
    </source>
</reference>
<evidence type="ECO:0000256" key="6">
    <source>
        <dbReference type="SAM" id="Phobius"/>
    </source>
</evidence>
<dbReference type="AlphaFoldDB" id="A0A1Q5PVP3"/>
<feature type="transmembrane region" description="Helical" evidence="6">
    <location>
        <begin position="277"/>
        <end position="297"/>
    </location>
</feature>
<evidence type="ECO:0000313" key="8">
    <source>
        <dbReference type="EMBL" id="OKL51661.1"/>
    </source>
</evidence>
<evidence type="ECO:0000256" key="4">
    <source>
        <dbReference type="ARBA" id="ARBA00022989"/>
    </source>
</evidence>
<evidence type="ECO:0000256" key="1">
    <source>
        <dbReference type="ARBA" id="ARBA00004651"/>
    </source>
</evidence>
<comment type="caution">
    <text evidence="8">The sequence shown here is derived from an EMBL/GenBank/DDBJ whole genome shotgun (WGS) entry which is preliminary data.</text>
</comment>
<dbReference type="Proteomes" id="UP000185612">
    <property type="component" value="Unassembled WGS sequence"/>
</dbReference>
<evidence type="ECO:0000256" key="3">
    <source>
        <dbReference type="ARBA" id="ARBA00022692"/>
    </source>
</evidence>
<dbReference type="InParanoid" id="A0A1Q5PVP3"/>
<keyword evidence="2" id="KW-1003">Cell membrane</keyword>
<feature type="transmembrane region" description="Helical" evidence="6">
    <location>
        <begin position="129"/>
        <end position="147"/>
    </location>
</feature>
<evidence type="ECO:0000259" key="7">
    <source>
        <dbReference type="Pfam" id="PF00482"/>
    </source>
</evidence>
<accession>A0A1Q5PVP3</accession>
<comment type="subcellular location">
    <subcellularLocation>
        <location evidence="1">Cell membrane</location>
        <topology evidence="1">Multi-pass membrane protein</topology>
    </subcellularLocation>
</comment>
<dbReference type="PANTHER" id="PTHR35007:SF2">
    <property type="entry name" value="PILUS ASSEMBLE PROTEIN"/>
    <property type="match status" value="1"/>
</dbReference>
<protein>
    <recommendedName>
        <fullName evidence="7">Type II secretion system protein GspF domain-containing protein</fullName>
    </recommendedName>
</protein>
<name>A0A1Q5PVP3_9ACTO</name>
<keyword evidence="4 6" id="KW-1133">Transmembrane helix</keyword>
<dbReference type="STRING" id="52770.BSZ40_05750"/>
<keyword evidence="3 6" id="KW-0812">Transmembrane</keyword>
<keyword evidence="5 6" id="KW-0472">Membrane</keyword>
<evidence type="ECO:0000313" key="9">
    <source>
        <dbReference type="Proteomes" id="UP000185612"/>
    </source>
</evidence>
<dbReference type="RefSeq" id="WP_073824202.1">
    <property type="nucleotide sequence ID" value="NZ_MQVS01000005.1"/>
</dbReference>
<dbReference type="Pfam" id="PF00482">
    <property type="entry name" value="T2SSF"/>
    <property type="match status" value="1"/>
</dbReference>
<sequence>MSWLEWSWAGASVGAIFAAGVALLWWLAHARVPRLEDRVRPYVAVCPPLAAETRWRRSWQTLAGPVAVRGARVLEMLGSTRASVARRLGILASPVSVEQFRLAQVAWSGGGLALGAFCAVLLAARRPVALVPVLIGVLLLGLAGALVRDKLLTRAAVRRQAELLTELPDLAELLALAVGAGESLPGALERVGRIGTGPLAGELCGVVARVRAGEPLTRTLNRLADRVDVAALTRCVSAMTTAVERGTPLAAVLRAQALDARQAARQALLESGGKREIAMMLPVVFLLLPITVLFALYPGLQAIESGW</sequence>
<feature type="transmembrane region" description="Helical" evidence="6">
    <location>
        <begin position="6"/>
        <end position="28"/>
    </location>
</feature>
<dbReference type="PANTHER" id="PTHR35007">
    <property type="entry name" value="INTEGRAL MEMBRANE PROTEIN-RELATED"/>
    <property type="match status" value="1"/>
</dbReference>
<dbReference type="EMBL" id="MQVS01000005">
    <property type="protein sequence ID" value="OKL51661.1"/>
    <property type="molecule type" value="Genomic_DNA"/>
</dbReference>
<dbReference type="OrthoDB" id="5185234at2"/>
<feature type="transmembrane region" description="Helical" evidence="6">
    <location>
        <begin position="105"/>
        <end position="123"/>
    </location>
</feature>
<feature type="domain" description="Type II secretion system protein GspF" evidence="7">
    <location>
        <begin position="171"/>
        <end position="295"/>
    </location>
</feature>
<evidence type="ECO:0000256" key="5">
    <source>
        <dbReference type="ARBA" id="ARBA00023136"/>
    </source>
</evidence>
<evidence type="ECO:0000256" key="2">
    <source>
        <dbReference type="ARBA" id="ARBA00022475"/>
    </source>
</evidence>
<gene>
    <name evidence="8" type="ORF">BSZ40_05750</name>
</gene>
<dbReference type="InterPro" id="IPR018076">
    <property type="entry name" value="T2SS_GspF_dom"/>
</dbReference>
<keyword evidence="9" id="KW-1185">Reference proteome</keyword>
<proteinExistence type="predicted"/>
<organism evidence="8 9">
    <name type="scientific">Buchananella hordeovulneris</name>
    <dbReference type="NCBI Taxonomy" id="52770"/>
    <lineage>
        <taxon>Bacteria</taxon>
        <taxon>Bacillati</taxon>
        <taxon>Actinomycetota</taxon>
        <taxon>Actinomycetes</taxon>
        <taxon>Actinomycetales</taxon>
        <taxon>Actinomycetaceae</taxon>
        <taxon>Buchananella</taxon>
    </lineage>
</organism>
<dbReference type="GO" id="GO:0005886">
    <property type="term" value="C:plasma membrane"/>
    <property type="evidence" value="ECO:0007669"/>
    <property type="project" value="UniProtKB-SubCell"/>
</dbReference>